<evidence type="ECO:0000313" key="1">
    <source>
        <dbReference type="EMBL" id="KPL73781.1"/>
    </source>
</evidence>
<dbReference type="RefSeq" id="WP_061917262.1">
    <property type="nucleotide sequence ID" value="NZ_DF967971.1"/>
</dbReference>
<reference evidence="1 2" key="1">
    <citation type="submission" date="2015-07" db="EMBL/GenBank/DDBJ databases">
        <title>Draft genome of Bellilinea caldifistulae DSM 17877.</title>
        <authorList>
            <person name="Hemp J."/>
            <person name="Ward L.M."/>
            <person name="Pace L.A."/>
            <person name="Fischer W.W."/>
        </authorList>
    </citation>
    <scope>NUCLEOTIDE SEQUENCE [LARGE SCALE GENOMIC DNA]</scope>
    <source>
        <strain evidence="1 2">GOMI-1</strain>
    </source>
</reference>
<protein>
    <submittedName>
        <fullName evidence="1">Uncharacterized protein</fullName>
    </submittedName>
</protein>
<name>A0A0P6X305_9CHLR</name>
<dbReference type="OrthoDB" id="165454at2"/>
<gene>
    <name evidence="1" type="ORF">AC812_13340</name>
</gene>
<dbReference type="AlphaFoldDB" id="A0A0P6X305"/>
<keyword evidence="2" id="KW-1185">Reference proteome</keyword>
<proteinExistence type="predicted"/>
<sequence>MSRLINPESAGKQRTQLTKGVVLAIRELMKQEQADENTRDLAAFIGLALIEIGETIDISVQAWEKRGYWVKAERFRMEWEWVNQLGRAMLESLKDEDWNQVALLSVWIAQKLQKIQVAERNRLGTPWKGAWQRLLQTQK</sequence>
<dbReference type="EMBL" id="LGHJ01000019">
    <property type="protein sequence ID" value="KPL73781.1"/>
    <property type="molecule type" value="Genomic_DNA"/>
</dbReference>
<organism evidence="1 2">
    <name type="scientific">Bellilinea caldifistulae</name>
    <dbReference type="NCBI Taxonomy" id="360411"/>
    <lineage>
        <taxon>Bacteria</taxon>
        <taxon>Bacillati</taxon>
        <taxon>Chloroflexota</taxon>
        <taxon>Anaerolineae</taxon>
        <taxon>Anaerolineales</taxon>
        <taxon>Anaerolineaceae</taxon>
        <taxon>Bellilinea</taxon>
    </lineage>
</organism>
<evidence type="ECO:0000313" key="2">
    <source>
        <dbReference type="Proteomes" id="UP000050514"/>
    </source>
</evidence>
<comment type="caution">
    <text evidence="1">The sequence shown here is derived from an EMBL/GenBank/DDBJ whole genome shotgun (WGS) entry which is preliminary data.</text>
</comment>
<dbReference type="Proteomes" id="UP000050514">
    <property type="component" value="Unassembled WGS sequence"/>
</dbReference>
<accession>A0A0P6X305</accession>